<accession>A0A8X6PT95</accession>
<proteinExistence type="predicted"/>
<dbReference type="OrthoDB" id="6430234at2759"/>
<gene>
    <name evidence="1" type="primary">AVEN_116390_1</name>
    <name evidence="1" type="ORF">NPIL_326171</name>
</gene>
<organism evidence="1 2">
    <name type="scientific">Nephila pilipes</name>
    <name type="common">Giant wood spider</name>
    <name type="synonym">Nephila maculata</name>
    <dbReference type="NCBI Taxonomy" id="299642"/>
    <lineage>
        <taxon>Eukaryota</taxon>
        <taxon>Metazoa</taxon>
        <taxon>Ecdysozoa</taxon>
        <taxon>Arthropoda</taxon>
        <taxon>Chelicerata</taxon>
        <taxon>Arachnida</taxon>
        <taxon>Araneae</taxon>
        <taxon>Araneomorphae</taxon>
        <taxon>Entelegynae</taxon>
        <taxon>Araneoidea</taxon>
        <taxon>Nephilidae</taxon>
        <taxon>Nephila</taxon>
    </lineage>
</organism>
<name>A0A8X6PT95_NEPPI</name>
<dbReference type="EMBL" id="BMAW01023313">
    <property type="protein sequence ID" value="GFT82184.1"/>
    <property type="molecule type" value="Genomic_DNA"/>
</dbReference>
<evidence type="ECO:0000313" key="2">
    <source>
        <dbReference type="Proteomes" id="UP000887013"/>
    </source>
</evidence>
<reference evidence="1" key="1">
    <citation type="submission" date="2020-08" db="EMBL/GenBank/DDBJ databases">
        <title>Multicomponent nature underlies the extraordinary mechanical properties of spider dragline silk.</title>
        <authorList>
            <person name="Kono N."/>
            <person name="Nakamura H."/>
            <person name="Mori M."/>
            <person name="Yoshida Y."/>
            <person name="Ohtoshi R."/>
            <person name="Malay A.D."/>
            <person name="Moran D.A.P."/>
            <person name="Tomita M."/>
            <person name="Numata K."/>
            <person name="Arakawa K."/>
        </authorList>
    </citation>
    <scope>NUCLEOTIDE SEQUENCE</scope>
</reference>
<dbReference type="AlphaFoldDB" id="A0A8X6PT95"/>
<comment type="caution">
    <text evidence="1">The sequence shown here is derived from an EMBL/GenBank/DDBJ whole genome shotgun (WGS) entry which is preliminary data.</text>
</comment>
<protein>
    <submittedName>
        <fullName evidence="1">Uncharacterized protein</fullName>
    </submittedName>
</protein>
<dbReference type="Proteomes" id="UP000887013">
    <property type="component" value="Unassembled WGS sequence"/>
</dbReference>
<sequence>MEAAGMDLRKWICNDANLMKQCQREEFEVQSVYYTVSIGVSKPKVLGLPGDNHEDYLNTNTRSLLKFVSIDKSTRRRRVAQEVDIKRECLRKTLVNEMKLFPYEVQVHHQLSKTAIEQRLEFANDVVSRIDNTFDVVKFWFSDEAHFLLDGYVNK</sequence>
<keyword evidence="2" id="KW-1185">Reference proteome</keyword>
<evidence type="ECO:0000313" key="1">
    <source>
        <dbReference type="EMBL" id="GFT82184.1"/>
    </source>
</evidence>